<name>A0A7M3MCI5_9BACT</name>
<dbReference type="AlphaFoldDB" id="A0A7M3MCI5"/>
<reference evidence="1 2" key="1">
    <citation type="submission" date="2018-06" db="EMBL/GenBank/DDBJ databases">
        <title>Complete genome of Desulfovibrio indonesiensis P37SLT.</title>
        <authorList>
            <person name="Crispim J.S."/>
            <person name="Vidigal P.M.P."/>
            <person name="Silva L.C.F."/>
            <person name="Laguardia C.N."/>
            <person name="Araujo L.C."/>
            <person name="Dias R.S."/>
            <person name="Sousa M.P."/>
            <person name="Paula S.O."/>
            <person name="Silva C."/>
        </authorList>
    </citation>
    <scope>NUCLEOTIDE SEQUENCE [LARGE SCALE GENOMIC DNA]</scope>
    <source>
        <strain evidence="1 2">P37SLT</strain>
    </source>
</reference>
<proteinExistence type="predicted"/>
<protein>
    <submittedName>
        <fullName evidence="1">Uncharacterized protein</fullName>
    </submittedName>
</protein>
<accession>A0A7M3MCI5</accession>
<sequence>MHALEKREVEHALRAAGFSRSQAVVAVSVVNRVLKENTVPARILDSEVQNPEGKQEAQRCG</sequence>
<dbReference type="EMBL" id="QMIE01000014">
    <property type="protein sequence ID" value="TVM15780.1"/>
    <property type="molecule type" value="Genomic_DNA"/>
</dbReference>
<comment type="caution">
    <text evidence="1">The sequence shown here is derived from an EMBL/GenBank/DDBJ whole genome shotgun (WGS) entry which is preliminary data.</text>
</comment>
<gene>
    <name evidence="1" type="ORF">DPQ33_13825</name>
</gene>
<evidence type="ECO:0000313" key="2">
    <source>
        <dbReference type="Proteomes" id="UP000448292"/>
    </source>
</evidence>
<evidence type="ECO:0000313" key="1">
    <source>
        <dbReference type="EMBL" id="TVM15780.1"/>
    </source>
</evidence>
<dbReference type="Proteomes" id="UP000448292">
    <property type="component" value="Unassembled WGS sequence"/>
</dbReference>
<organism evidence="1 2">
    <name type="scientific">Oceanidesulfovibrio indonesiensis</name>
    <dbReference type="NCBI Taxonomy" id="54767"/>
    <lineage>
        <taxon>Bacteria</taxon>
        <taxon>Pseudomonadati</taxon>
        <taxon>Thermodesulfobacteriota</taxon>
        <taxon>Desulfovibrionia</taxon>
        <taxon>Desulfovibrionales</taxon>
        <taxon>Desulfovibrionaceae</taxon>
        <taxon>Oceanidesulfovibrio</taxon>
    </lineage>
</organism>
<keyword evidence="2" id="KW-1185">Reference proteome</keyword>